<gene>
    <name evidence="1" type="ORF">PXEA_LOCUS19126</name>
</gene>
<comment type="caution">
    <text evidence="1">The sequence shown here is derived from an EMBL/GenBank/DDBJ whole genome shotgun (WGS) entry which is preliminary data.</text>
</comment>
<name>A0A3S5FEJ1_9PLAT</name>
<evidence type="ECO:0000313" key="1">
    <source>
        <dbReference type="EMBL" id="VEL25686.1"/>
    </source>
</evidence>
<protein>
    <submittedName>
        <fullName evidence="1">Uncharacterized protein</fullName>
    </submittedName>
</protein>
<organism evidence="1 2">
    <name type="scientific">Protopolystoma xenopodis</name>
    <dbReference type="NCBI Taxonomy" id="117903"/>
    <lineage>
        <taxon>Eukaryota</taxon>
        <taxon>Metazoa</taxon>
        <taxon>Spiralia</taxon>
        <taxon>Lophotrochozoa</taxon>
        <taxon>Platyhelminthes</taxon>
        <taxon>Monogenea</taxon>
        <taxon>Polyopisthocotylea</taxon>
        <taxon>Polystomatidea</taxon>
        <taxon>Polystomatidae</taxon>
        <taxon>Protopolystoma</taxon>
    </lineage>
</organism>
<dbReference type="AlphaFoldDB" id="A0A3S5FEJ1"/>
<keyword evidence="2" id="KW-1185">Reference proteome</keyword>
<reference evidence="1" key="1">
    <citation type="submission" date="2018-11" db="EMBL/GenBank/DDBJ databases">
        <authorList>
            <consortium name="Pathogen Informatics"/>
        </authorList>
    </citation>
    <scope>NUCLEOTIDE SEQUENCE</scope>
</reference>
<sequence>MPEVKLIEKELFIDIIVITPSNINPYATYEAGGIAELATTTTSQLPSTTITGGDMVPSSAVNSMAKSLYQTTTGKAIMRQHMNASLLLRFQCSFTLCPFPIDICVYIYACL</sequence>
<accession>A0A3S5FEJ1</accession>
<dbReference type="EMBL" id="CAAALY010075631">
    <property type="protein sequence ID" value="VEL25686.1"/>
    <property type="molecule type" value="Genomic_DNA"/>
</dbReference>
<proteinExistence type="predicted"/>
<evidence type="ECO:0000313" key="2">
    <source>
        <dbReference type="Proteomes" id="UP000784294"/>
    </source>
</evidence>
<dbReference type="Proteomes" id="UP000784294">
    <property type="component" value="Unassembled WGS sequence"/>
</dbReference>